<dbReference type="Pfam" id="PF08303">
    <property type="entry name" value="tRNA_lig_kinase"/>
    <property type="match status" value="1"/>
</dbReference>
<keyword evidence="8" id="KW-1185">Reference proteome</keyword>
<protein>
    <recommendedName>
        <fullName evidence="1">tRNA ligase</fullName>
        <ecNumber evidence="1">6.5.1.3</ecNumber>
    </recommendedName>
</protein>
<dbReference type="InterPro" id="IPR015966">
    <property type="entry name" value="tRNA_lig_kin_fungi"/>
</dbReference>
<dbReference type="PIRSF" id="PIRSF019634">
    <property type="entry name" value="tRNA_lig_yeast"/>
    <property type="match status" value="1"/>
</dbReference>
<comment type="catalytic activity">
    <reaction evidence="1">
        <text>ATP + (ribonucleotide)n-3'-hydroxyl + 5'-phospho-(ribonucleotide)m = (ribonucleotide)n+m + AMP + diphosphate.</text>
        <dbReference type="EC" id="6.5.1.3"/>
    </reaction>
</comment>
<reference evidence="7" key="2">
    <citation type="journal article" date="2023" name="IMA Fungus">
        <title>Comparative genomic study of the Penicillium genus elucidates a diverse pangenome and 15 lateral gene transfer events.</title>
        <authorList>
            <person name="Petersen C."/>
            <person name="Sorensen T."/>
            <person name="Nielsen M.R."/>
            <person name="Sondergaard T.E."/>
            <person name="Sorensen J.L."/>
            <person name="Fitzpatrick D.A."/>
            <person name="Frisvad J.C."/>
            <person name="Nielsen K.L."/>
        </authorList>
    </citation>
    <scope>NUCLEOTIDE SEQUENCE</scope>
    <source>
        <strain evidence="7">IBT 30761</strain>
    </source>
</reference>
<dbReference type="GO" id="GO:0005524">
    <property type="term" value="F:ATP binding"/>
    <property type="evidence" value="ECO:0007669"/>
    <property type="project" value="UniProtKB-UniRule"/>
</dbReference>
<feature type="domain" description="tRNA ligase phosphodiesterase" evidence="4">
    <location>
        <begin position="569"/>
        <end position="836"/>
    </location>
</feature>
<name>A0A9W9FF68_9EURO</name>
<dbReference type="GO" id="GO:0051730">
    <property type="term" value="F:GTP-dependent polyribonucleotide 5'-hydroxyl-kinase activity"/>
    <property type="evidence" value="ECO:0007669"/>
    <property type="project" value="InterPro"/>
</dbReference>
<evidence type="ECO:0000256" key="3">
    <source>
        <dbReference type="SAM" id="MobiDB-lite"/>
    </source>
</evidence>
<sequence>MADEATSGKTKFTQDPAKIAQLVHDLKNAQKNPGKKKGFACRKSTYKVSGTDDRTVDSWKFQEWDYKRQDLPTYARGLFTAERKDKTPEIVARGYDKFFNIDETTDTHWRNIEHNTRGPYELSVKENGCIIFISGLEGDKLLVCSKHSTGVRTDAQMPVGVPVLPNSHAMVGERWVEKHVATVGRTAQELARTLREMNATAVGELCDDSFEEHVLAYDADASGIYLHGLNYNLPEFATQSAAQVHKFADAWGFKKAKFVVHDDIVSVRRFLEGCAETGTWDGRETEGFVIRCQMARDQVHYRDWFFKYKFEEPYLMYRQWRECTKAVIQGKFPKIRKHEMITEEYLNFARRVINEDVEVGRAYLKNHGIIALREKFLKERGLKGSEIIAMEQENGRIITNNVVLVPIATIGCGKTTMALALQYLFGWGVVQNDGLRKAKNNQSKPKRFAFDVTQAMSKYPLVIADRNNHQRRERQQLMEDVSAVVPHATFVAMQYVHEPERLDAIRAVTRFRVHERGDNHQTIKAATRGDNETWGIMDGFIHRFEGVNLGRKPDDNFHHLISLNACNPSRHNLEYVIQELHEAYPRLVPEIPPPEALDAAIDYAIRDYHVTVDNSADYARKGPKGPQANNGGPVPQPHNDGPAPQSMDSEPIQLARKIDYFGITIPTEDVDRLLKEIFANATSDQAQMYRKLIEARRVQQSFHVTLIHRADNKKKKELWDSYVQQYIKTLTANPQHDPMHNPPILGKTHVRLERLVWDSRVMAFVVRISPGEEDMDVTCANAIPHVTVGTANPSVKPVESNDLLQRWVMRGSGGDSGIFEVPVPGEKILNGTIGVSMQRFQS</sequence>
<comment type="similarity">
    <text evidence="1">Belongs to the TRL1 family.</text>
</comment>
<dbReference type="AlphaFoldDB" id="A0A9W9FF68"/>
<dbReference type="EC" id="6.5.1.3" evidence="1"/>
<dbReference type="Pfam" id="PF08302">
    <property type="entry name" value="tRNA_lig_CPD"/>
    <property type="match status" value="1"/>
</dbReference>
<dbReference type="OrthoDB" id="276239at2759"/>
<feature type="region of interest" description="Disordered" evidence="3">
    <location>
        <begin position="616"/>
        <end position="648"/>
    </location>
</feature>
<reference evidence="7" key="1">
    <citation type="submission" date="2022-11" db="EMBL/GenBank/DDBJ databases">
        <authorList>
            <person name="Petersen C."/>
        </authorList>
    </citation>
    <scope>NUCLEOTIDE SEQUENCE</scope>
    <source>
        <strain evidence="7">IBT 30761</strain>
    </source>
</reference>
<dbReference type="Pfam" id="PF09511">
    <property type="entry name" value="RNA_lig_T4_1"/>
    <property type="match status" value="1"/>
</dbReference>
<dbReference type="InterPro" id="IPR019039">
    <property type="entry name" value="T4-Rnl1-like_N"/>
</dbReference>
<feature type="domain" description="T4 RNA ligase 1-like N-terminal" evidence="6">
    <location>
        <begin position="74"/>
        <end position="315"/>
    </location>
</feature>
<accession>A0A9W9FF68</accession>
<evidence type="ECO:0000256" key="2">
    <source>
        <dbReference type="PIRSR" id="PIRSR019634-50"/>
    </source>
</evidence>
<evidence type="ECO:0000313" key="8">
    <source>
        <dbReference type="Proteomes" id="UP001149074"/>
    </source>
</evidence>
<evidence type="ECO:0000259" key="5">
    <source>
        <dbReference type="Pfam" id="PF08303"/>
    </source>
</evidence>
<dbReference type="RefSeq" id="XP_056474665.1">
    <property type="nucleotide sequence ID" value="XM_056618506.1"/>
</dbReference>
<dbReference type="GeneID" id="81357485"/>
<dbReference type="Proteomes" id="UP001149074">
    <property type="component" value="Unassembled WGS sequence"/>
</dbReference>
<dbReference type="InterPro" id="IPR012387">
    <property type="entry name" value="Trl1_fun"/>
</dbReference>
<dbReference type="Gene3D" id="3.40.50.300">
    <property type="entry name" value="P-loop containing nucleotide triphosphate hydrolases"/>
    <property type="match status" value="1"/>
</dbReference>
<gene>
    <name evidence="7" type="ORF">N7532_006012</name>
</gene>
<dbReference type="PANTHER" id="PTHR32004">
    <property type="entry name" value="TRNA LIGASE"/>
    <property type="match status" value="1"/>
</dbReference>
<feature type="domain" description="tRNA ligase kinase" evidence="5">
    <location>
        <begin position="403"/>
        <end position="564"/>
    </location>
</feature>
<evidence type="ECO:0000256" key="1">
    <source>
        <dbReference type="PIRNR" id="PIRNR019634"/>
    </source>
</evidence>
<dbReference type="GO" id="GO:0008081">
    <property type="term" value="F:phosphoric diester hydrolase activity"/>
    <property type="evidence" value="ECO:0007669"/>
    <property type="project" value="InterPro"/>
</dbReference>
<evidence type="ECO:0000259" key="6">
    <source>
        <dbReference type="Pfam" id="PF09511"/>
    </source>
</evidence>
<dbReference type="InterPro" id="IPR015965">
    <property type="entry name" value="tRNA_lig_PDEase"/>
</dbReference>
<evidence type="ECO:0000259" key="4">
    <source>
        <dbReference type="Pfam" id="PF08302"/>
    </source>
</evidence>
<proteinExistence type="inferred from homology"/>
<dbReference type="EMBL" id="JAPQKI010000005">
    <property type="protein sequence ID" value="KAJ5099011.1"/>
    <property type="molecule type" value="Genomic_DNA"/>
</dbReference>
<dbReference type="GO" id="GO:0006388">
    <property type="term" value="P:tRNA splicing, via endonucleolytic cleavage and ligation"/>
    <property type="evidence" value="ECO:0007669"/>
    <property type="project" value="UniProtKB-UniRule"/>
</dbReference>
<organism evidence="7 8">
    <name type="scientific">Penicillium argentinense</name>
    <dbReference type="NCBI Taxonomy" id="1131581"/>
    <lineage>
        <taxon>Eukaryota</taxon>
        <taxon>Fungi</taxon>
        <taxon>Dikarya</taxon>
        <taxon>Ascomycota</taxon>
        <taxon>Pezizomycotina</taxon>
        <taxon>Eurotiomycetes</taxon>
        <taxon>Eurotiomycetidae</taxon>
        <taxon>Eurotiales</taxon>
        <taxon>Aspergillaceae</taxon>
        <taxon>Penicillium</taxon>
    </lineage>
</organism>
<evidence type="ECO:0000313" key="7">
    <source>
        <dbReference type="EMBL" id="KAJ5099011.1"/>
    </source>
</evidence>
<keyword evidence="1" id="KW-0819">tRNA processing</keyword>
<dbReference type="InterPro" id="IPR027417">
    <property type="entry name" value="P-loop_NTPase"/>
</dbReference>
<dbReference type="GO" id="GO:0005634">
    <property type="term" value="C:nucleus"/>
    <property type="evidence" value="ECO:0007669"/>
    <property type="project" value="TreeGrafter"/>
</dbReference>
<dbReference type="PANTHER" id="PTHR32004:SF1">
    <property type="entry name" value="TRNA LIGASE"/>
    <property type="match status" value="1"/>
</dbReference>
<feature type="active site" description="N6-AMP-lysine intermediate" evidence="2">
    <location>
        <position position="125"/>
    </location>
</feature>
<comment type="caution">
    <text evidence="7">The sequence shown here is derived from an EMBL/GenBank/DDBJ whole genome shotgun (WGS) entry which is preliminary data.</text>
</comment>
<keyword evidence="1" id="KW-0436">Ligase</keyword>
<dbReference type="GO" id="GO:0003972">
    <property type="term" value="F:RNA ligase (ATP) activity"/>
    <property type="evidence" value="ECO:0007669"/>
    <property type="project" value="UniProtKB-UniRule"/>
</dbReference>